<dbReference type="EMBL" id="CAQQ02164167">
    <property type="status" value="NOT_ANNOTATED_CDS"/>
    <property type="molecule type" value="Genomic_DNA"/>
</dbReference>
<dbReference type="EnsemblMetazoa" id="MESCA002462-RA">
    <property type="protein sequence ID" value="MESCA002462-PA"/>
    <property type="gene ID" value="MESCA002462"/>
</dbReference>
<dbReference type="EMBL" id="CAQQ02164168">
    <property type="status" value="NOT_ANNOTATED_CDS"/>
    <property type="molecule type" value="Genomic_DNA"/>
</dbReference>
<dbReference type="EMBL" id="CAQQ02164166">
    <property type="status" value="NOT_ANNOTATED_CDS"/>
    <property type="molecule type" value="Genomic_DNA"/>
</dbReference>
<reference evidence="2" key="1">
    <citation type="submission" date="2013-02" db="EMBL/GenBank/DDBJ databases">
        <authorList>
            <person name="Hughes D."/>
        </authorList>
    </citation>
    <scope>NUCLEOTIDE SEQUENCE</scope>
    <source>
        <strain>Durham</strain>
        <strain evidence="2">NC isolate 2 -- Noor lab</strain>
    </source>
</reference>
<protein>
    <submittedName>
        <fullName evidence="1">Uncharacterized protein</fullName>
    </submittedName>
</protein>
<sequence length="117" mass="13418">MRKELNAIEENEIDFDEKIVENIIGAIEGQGMFVLFLLINSSDISLENIGDHSFDHDYEGFSRPKNRCLSPSPIRFREDIDVIHVLFVSEALFALNLNWLYYGCITATQLPPLEGRE</sequence>
<reference evidence="1" key="2">
    <citation type="submission" date="2015-06" db="UniProtKB">
        <authorList>
            <consortium name="EnsemblMetazoa"/>
        </authorList>
    </citation>
    <scope>IDENTIFICATION</scope>
</reference>
<name>T1GGE3_MEGSC</name>
<dbReference type="HOGENOM" id="CLU_2087567_0_0_1"/>
<evidence type="ECO:0000313" key="2">
    <source>
        <dbReference type="Proteomes" id="UP000015102"/>
    </source>
</evidence>
<evidence type="ECO:0000313" key="1">
    <source>
        <dbReference type="EnsemblMetazoa" id="MESCA002462-PA"/>
    </source>
</evidence>
<accession>T1GGE3</accession>
<proteinExistence type="predicted"/>
<organism evidence="1 2">
    <name type="scientific">Megaselia scalaris</name>
    <name type="common">Humpbacked fly</name>
    <name type="synonym">Phora scalaris</name>
    <dbReference type="NCBI Taxonomy" id="36166"/>
    <lineage>
        <taxon>Eukaryota</taxon>
        <taxon>Metazoa</taxon>
        <taxon>Ecdysozoa</taxon>
        <taxon>Arthropoda</taxon>
        <taxon>Hexapoda</taxon>
        <taxon>Insecta</taxon>
        <taxon>Pterygota</taxon>
        <taxon>Neoptera</taxon>
        <taxon>Endopterygota</taxon>
        <taxon>Diptera</taxon>
        <taxon>Brachycera</taxon>
        <taxon>Muscomorpha</taxon>
        <taxon>Platypezoidea</taxon>
        <taxon>Phoridae</taxon>
        <taxon>Megaseliini</taxon>
        <taxon>Megaselia</taxon>
    </lineage>
</organism>
<dbReference type="Proteomes" id="UP000015102">
    <property type="component" value="Unassembled WGS sequence"/>
</dbReference>
<keyword evidence="2" id="KW-1185">Reference proteome</keyword>
<dbReference type="AlphaFoldDB" id="T1GGE3"/>